<gene>
    <name evidence="5" type="primary">rhaS_4</name>
    <name evidence="5" type="ORF">CLPUN_12810</name>
</gene>
<keyword evidence="2" id="KW-0238">DNA-binding</keyword>
<evidence type="ECO:0000256" key="2">
    <source>
        <dbReference type="ARBA" id="ARBA00023125"/>
    </source>
</evidence>
<evidence type="ECO:0000313" key="6">
    <source>
        <dbReference type="Proteomes" id="UP000190890"/>
    </source>
</evidence>
<evidence type="ECO:0000259" key="4">
    <source>
        <dbReference type="PROSITE" id="PS01124"/>
    </source>
</evidence>
<dbReference type="InterPro" id="IPR018060">
    <property type="entry name" value="HTH_AraC"/>
</dbReference>
<dbReference type="AlphaFoldDB" id="A0A1S8TTE9"/>
<dbReference type="PANTHER" id="PTHR43280:SF34">
    <property type="entry name" value="ARAC-FAMILY TRANSCRIPTIONAL REGULATOR"/>
    <property type="match status" value="1"/>
</dbReference>
<dbReference type="InterPro" id="IPR009057">
    <property type="entry name" value="Homeodomain-like_sf"/>
</dbReference>
<evidence type="ECO:0000313" key="5">
    <source>
        <dbReference type="EMBL" id="OOM80615.1"/>
    </source>
</evidence>
<protein>
    <submittedName>
        <fullName evidence="5">HTH-type transcriptional activator RhaS</fullName>
    </submittedName>
</protein>
<organism evidence="5 6">
    <name type="scientific">Clostridium puniceum</name>
    <dbReference type="NCBI Taxonomy" id="29367"/>
    <lineage>
        <taxon>Bacteria</taxon>
        <taxon>Bacillati</taxon>
        <taxon>Bacillota</taxon>
        <taxon>Clostridia</taxon>
        <taxon>Eubacteriales</taxon>
        <taxon>Clostridiaceae</taxon>
        <taxon>Clostridium</taxon>
    </lineage>
</organism>
<proteinExistence type="predicted"/>
<keyword evidence="1" id="KW-0805">Transcription regulation</keyword>
<dbReference type="EMBL" id="LZZM01000080">
    <property type="protein sequence ID" value="OOM80615.1"/>
    <property type="molecule type" value="Genomic_DNA"/>
</dbReference>
<accession>A0A1S8TTE9</accession>
<dbReference type="InterPro" id="IPR003313">
    <property type="entry name" value="AraC-bd"/>
</dbReference>
<dbReference type="InterPro" id="IPR014710">
    <property type="entry name" value="RmlC-like_jellyroll"/>
</dbReference>
<sequence length="286" mass="34200">MKNKTHKYLTRQYMFSSDYEIFHYLNKDIQSISLHHHDFYELYFFISGDVTYLIEGKSYFLKPGNIILINSKELHQARINSKDAEYERIVLWINKAFLKKLSTDETDLSLCFEYCNKKNVLSLNFEKQQNIRLLLNKLINLENYKGLGKQLLYKAYITELIVHINNSVFNDDIGLNIEIKKSNLIDRIIEYINNRIDEDITIDEISEYFFLSKFHLSREFKKYTGTTIHRYIVQKKLIEAKELILQEMPIIDVYKKCGFGDYSNFFRAFKNEYGITPKQFFEALKK</sequence>
<dbReference type="OrthoDB" id="9774814at2"/>
<dbReference type="GO" id="GO:0003700">
    <property type="term" value="F:DNA-binding transcription factor activity"/>
    <property type="evidence" value="ECO:0007669"/>
    <property type="project" value="InterPro"/>
</dbReference>
<evidence type="ECO:0000256" key="1">
    <source>
        <dbReference type="ARBA" id="ARBA00023015"/>
    </source>
</evidence>
<dbReference type="SUPFAM" id="SSF46689">
    <property type="entry name" value="Homeodomain-like"/>
    <property type="match status" value="2"/>
</dbReference>
<dbReference type="STRING" id="29367.CLPUN_12810"/>
<dbReference type="InterPro" id="IPR037923">
    <property type="entry name" value="HTH-like"/>
</dbReference>
<dbReference type="Proteomes" id="UP000190890">
    <property type="component" value="Unassembled WGS sequence"/>
</dbReference>
<comment type="caution">
    <text evidence="5">The sequence shown here is derived from an EMBL/GenBank/DDBJ whole genome shotgun (WGS) entry which is preliminary data.</text>
</comment>
<dbReference type="RefSeq" id="WP_077846489.1">
    <property type="nucleotide sequence ID" value="NZ_LZZM01000080.1"/>
</dbReference>
<name>A0A1S8TTE9_9CLOT</name>
<dbReference type="Pfam" id="PF02311">
    <property type="entry name" value="AraC_binding"/>
    <property type="match status" value="1"/>
</dbReference>
<evidence type="ECO:0000256" key="3">
    <source>
        <dbReference type="ARBA" id="ARBA00023163"/>
    </source>
</evidence>
<keyword evidence="6" id="KW-1185">Reference proteome</keyword>
<reference evidence="5 6" key="1">
    <citation type="submission" date="2016-05" db="EMBL/GenBank/DDBJ databases">
        <title>Microbial solvent formation.</title>
        <authorList>
            <person name="Poehlein A."/>
            <person name="Montoya Solano J.D."/>
            <person name="Flitsch S."/>
            <person name="Krabben P."/>
            <person name="Duerre P."/>
            <person name="Daniel R."/>
        </authorList>
    </citation>
    <scope>NUCLEOTIDE SEQUENCE [LARGE SCALE GENOMIC DNA]</scope>
    <source>
        <strain evidence="5 6">DSM 2619</strain>
    </source>
</reference>
<dbReference type="GO" id="GO:0043565">
    <property type="term" value="F:sequence-specific DNA binding"/>
    <property type="evidence" value="ECO:0007669"/>
    <property type="project" value="InterPro"/>
</dbReference>
<dbReference type="Gene3D" id="2.60.120.10">
    <property type="entry name" value="Jelly Rolls"/>
    <property type="match status" value="1"/>
</dbReference>
<dbReference type="SMART" id="SM00342">
    <property type="entry name" value="HTH_ARAC"/>
    <property type="match status" value="1"/>
</dbReference>
<keyword evidence="3" id="KW-0804">Transcription</keyword>
<dbReference type="PANTHER" id="PTHR43280">
    <property type="entry name" value="ARAC-FAMILY TRANSCRIPTIONAL REGULATOR"/>
    <property type="match status" value="1"/>
</dbReference>
<dbReference type="Gene3D" id="1.10.10.60">
    <property type="entry name" value="Homeodomain-like"/>
    <property type="match status" value="2"/>
</dbReference>
<dbReference type="Pfam" id="PF12833">
    <property type="entry name" value="HTH_18"/>
    <property type="match status" value="1"/>
</dbReference>
<dbReference type="SUPFAM" id="SSF51215">
    <property type="entry name" value="Regulatory protein AraC"/>
    <property type="match status" value="1"/>
</dbReference>
<dbReference type="PROSITE" id="PS01124">
    <property type="entry name" value="HTH_ARAC_FAMILY_2"/>
    <property type="match status" value="1"/>
</dbReference>
<feature type="domain" description="HTH araC/xylS-type" evidence="4">
    <location>
        <begin position="186"/>
        <end position="283"/>
    </location>
</feature>